<dbReference type="InterPro" id="IPR002292">
    <property type="entry name" value="Orn/put_carbamltrans"/>
</dbReference>
<dbReference type="InterPro" id="IPR036901">
    <property type="entry name" value="Asp/Orn_carbamoylTrfase_sf"/>
</dbReference>
<dbReference type="NCBIfam" id="NF001986">
    <property type="entry name" value="PRK00779.1"/>
    <property type="match status" value="1"/>
</dbReference>
<evidence type="ECO:0008006" key="5">
    <source>
        <dbReference type="Google" id="ProtNLM"/>
    </source>
</evidence>
<dbReference type="PRINTS" id="PR00100">
    <property type="entry name" value="AOTCASE"/>
</dbReference>
<dbReference type="GO" id="GO:0004585">
    <property type="term" value="F:ornithine carbamoyltransferase activity"/>
    <property type="evidence" value="ECO:0007669"/>
    <property type="project" value="TreeGrafter"/>
</dbReference>
<organism evidence="4">
    <name type="scientific">marine metagenome</name>
    <dbReference type="NCBI Taxonomy" id="408172"/>
    <lineage>
        <taxon>unclassified sequences</taxon>
        <taxon>metagenomes</taxon>
        <taxon>ecological metagenomes</taxon>
    </lineage>
</organism>
<proteinExistence type="predicted"/>
<keyword evidence="1" id="KW-0808">Transferase</keyword>
<dbReference type="InterPro" id="IPR006131">
    <property type="entry name" value="Asp_carbamoyltransf_Asp/Orn-bd"/>
</dbReference>
<dbReference type="NCBIfam" id="TIGR00658">
    <property type="entry name" value="orni_carb_tr"/>
    <property type="match status" value="1"/>
</dbReference>
<dbReference type="GO" id="GO:0016597">
    <property type="term" value="F:amino acid binding"/>
    <property type="evidence" value="ECO:0007669"/>
    <property type="project" value="InterPro"/>
</dbReference>
<evidence type="ECO:0000313" key="4">
    <source>
        <dbReference type="EMBL" id="SVB53617.1"/>
    </source>
</evidence>
<dbReference type="FunFam" id="3.40.50.1370:FF:000008">
    <property type="entry name" value="Ornithine carbamoyltransferase"/>
    <property type="match status" value="1"/>
</dbReference>
<gene>
    <name evidence="4" type="ORF">METZ01_LOCUS206471</name>
</gene>
<dbReference type="GO" id="GO:0042450">
    <property type="term" value="P:L-arginine biosynthetic process via ornithine"/>
    <property type="evidence" value="ECO:0007669"/>
    <property type="project" value="TreeGrafter"/>
</dbReference>
<dbReference type="EMBL" id="UINC01046072">
    <property type="protein sequence ID" value="SVB53617.1"/>
    <property type="molecule type" value="Genomic_DNA"/>
</dbReference>
<evidence type="ECO:0000259" key="2">
    <source>
        <dbReference type="Pfam" id="PF00185"/>
    </source>
</evidence>
<protein>
    <recommendedName>
        <fullName evidence="5">Ornithine carbamoyltransferase</fullName>
    </recommendedName>
</protein>
<dbReference type="SUPFAM" id="SSF53671">
    <property type="entry name" value="Aspartate/ornithine carbamoyltransferase"/>
    <property type="match status" value="1"/>
</dbReference>
<evidence type="ECO:0000256" key="1">
    <source>
        <dbReference type="ARBA" id="ARBA00022679"/>
    </source>
</evidence>
<dbReference type="InterPro" id="IPR006132">
    <property type="entry name" value="Asp/Orn_carbamoyltranf_P-bd"/>
</dbReference>
<dbReference type="Pfam" id="PF00185">
    <property type="entry name" value="OTCace"/>
    <property type="match status" value="1"/>
</dbReference>
<dbReference type="PANTHER" id="PTHR45753:SF3">
    <property type="entry name" value="ORNITHINE TRANSCARBAMYLASE, MITOCHONDRIAL"/>
    <property type="match status" value="1"/>
</dbReference>
<dbReference type="PANTHER" id="PTHR45753">
    <property type="entry name" value="ORNITHINE CARBAMOYLTRANSFERASE, MITOCHONDRIAL"/>
    <property type="match status" value="1"/>
</dbReference>
<feature type="domain" description="Aspartate/ornithine carbamoyltransferase Asp/Orn-binding" evidence="2">
    <location>
        <begin position="139"/>
        <end position="273"/>
    </location>
</feature>
<evidence type="ECO:0000259" key="3">
    <source>
        <dbReference type="Pfam" id="PF02729"/>
    </source>
</evidence>
<dbReference type="GO" id="GO:0019240">
    <property type="term" value="P:citrulline biosynthetic process"/>
    <property type="evidence" value="ECO:0007669"/>
    <property type="project" value="TreeGrafter"/>
</dbReference>
<feature type="domain" description="Aspartate/ornithine carbamoyltransferase carbamoyl-P binding" evidence="3">
    <location>
        <begin position="15"/>
        <end position="129"/>
    </location>
</feature>
<dbReference type="Pfam" id="PF02729">
    <property type="entry name" value="OTCace_N"/>
    <property type="match status" value="1"/>
</dbReference>
<dbReference type="InterPro" id="IPR006130">
    <property type="entry name" value="Asp/Orn_carbamoylTrfase"/>
</dbReference>
<dbReference type="AlphaFoldDB" id="A0A382EUW8"/>
<name>A0A382EUW8_9ZZZZ</name>
<accession>A0A382EUW8</accession>
<dbReference type="Gene3D" id="3.40.50.1370">
    <property type="entry name" value="Aspartate/ornithine carbamoyltransferase"/>
    <property type="match status" value="2"/>
</dbReference>
<dbReference type="PRINTS" id="PR00102">
    <property type="entry name" value="OTCASE"/>
</dbReference>
<sequence length="273" mass="29889">MDSAKARKTARSGQSKGVTDQDIPLAGKVLAMVFIQPSTRTRVSFDIGMRQLGGETIVLNSDDLQLDRGETMADTARVLSRYVDAIMIRTKGYEMLDELVDHATVPIINGLTDASHPCQLMADVMTLEEHRGDLDRQVIAWSGDGNNVATSWIHGAAQFGYELRLACPERLRPSETAVRWARENGANITVTQSTEEAVAGADCIVSDAWVSMHDDDEGASSRHNLLVPYRVNAKLMAQAKPDAVFMHCLPVHRGEEVTAEIIDGARSLAWDEA</sequence>
<feature type="non-terminal residue" evidence="4">
    <location>
        <position position="273"/>
    </location>
</feature>
<reference evidence="4" key="1">
    <citation type="submission" date="2018-05" db="EMBL/GenBank/DDBJ databases">
        <authorList>
            <person name="Lanie J.A."/>
            <person name="Ng W.-L."/>
            <person name="Kazmierczak K.M."/>
            <person name="Andrzejewski T.M."/>
            <person name="Davidsen T.M."/>
            <person name="Wayne K.J."/>
            <person name="Tettelin H."/>
            <person name="Glass J.I."/>
            <person name="Rusch D."/>
            <person name="Podicherti R."/>
            <person name="Tsui H.-C.T."/>
            <person name="Winkler M.E."/>
        </authorList>
    </citation>
    <scope>NUCLEOTIDE SEQUENCE</scope>
</reference>